<sequence length="108" mass="12645">MSKSNGNVFYYDTIGTNPVRRKLGAMRHGRFYTEKLKRKFPPIRLKEKIIHALHIIDAMLWKFAAYHSTYTKHPLQQARLTHQSTAGLSKYFRCLDGDRVRCKTTSDD</sequence>
<protein>
    <submittedName>
        <fullName evidence="1">Uncharacterized protein</fullName>
    </submittedName>
</protein>
<reference evidence="2" key="1">
    <citation type="journal article" date="2015" name="Proc. Natl. Acad. Sci. U.S.A.">
        <title>Genome sequence of the Asian Tiger mosquito, Aedes albopictus, reveals insights into its biology, genetics, and evolution.</title>
        <authorList>
            <person name="Chen X.G."/>
            <person name="Jiang X."/>
            <person name="Gu J."/>
            <person name="Xu M."/>
            <person name="Wu Y."/>
            <person name="Deng Y."/>
            <person name="Zhang C."/>
            <person name="Bonizzoni M."/>
            <person name="Dermauw W."/>
            <person name="Vontas J."/>
            <person name="Armbruster P."/>
            <person name="Huang X."/>
            <person name="Yang Y."/>
            <person name="Zhang H."/>
            <person name="He W."/>
            <person name="Peng H."/>
            <person name="Liu Y."/>
            <person name="Wu K."/>
            <person name="Chen J."/>
            <person name="Lirakis M."/>
            <person name="Topalis P."/>
            <person name="Van Leeuwen T."/>
            <person name="Hall A.B."/>
            <person name="Jiang X."/>
            <person name="Thorpe C."/>
            <person name="Mueller R.L."/>
            <person name="Sun C."/>
            <person name="Waterhouse R.M."/>
            <person name="Yan G."/>
            <person name="Tu Z.J."/>
            <person name="Fang X."/>
            <person name="James A.A."/>
        </authorList>
    </citation>
    <scope>NUCLEOTIDE SEQUENCE [LARGE SCALE GENOMIC DNA]</scope>
    <source>
        <strain evidence="2">Foshan</strain>
    </source>
</reference>
<name>A0ABM1Y6K5_AEDAL</name>
<dbReference type="GeneID" id="109426193"/>
<accession>A0ABM1Y6K5</accession>
<reference evidence="1" key="2">
    <citation type="submission" date="2025-05" db="UniProtKB">
        <authorList>
            <consortium name="EnsemblMetazoa"/>
        </authorList>
    </citation>
    <scope>IDENTIFICATION</scope>
    <source>
        <strain evidence="1">Foshan</strain>
    </source>
</reference>
<organism evidence="1 2">
    <name type="scientific">Aedes albopictus</name>
    <name type="common">Asian tiger mosquito</name>
    <name type="synonym">Stegomyia albopicta</name>
    <dbReference type="NCBI Taxonomy" id="7160"/>
    <lineage>
        <taxon>Eukaryota</taxon>
        <taxon>Metazoa</taxon>
        <taxon>Ecdysozoa</taxon>
        <taxon>Arthropoda</taxon>
        <taxon>Hexapoda</taxon>
        <taxon>Insecta</taxon>
        <taxon>Pterygota</taxon>
        <taxon>Neoptera</taxon>
        <taxon>Endopterygota</taxon>
        <taxon>Diptera</taxon>
        <taxon>Nematocera</taxon>
        <taxon>Culicoidea</taxon>
        <taxon>Culicidae</taxon>
        <taxon>Culicinae</taxon>
        <taxon>Aedini</taxon>
        <taxon>Aedes</taxon>
        <taxon>Stegomyia</taxon>
    </lineage>
</organism>
<dbReference type="Proteomes" id="UP000069940">
    <property type="component" value="Unassembled WGS sequence"/>
</dbReference>
<evidence type="ECO:0000313" key="2">
    <source>
        <dbReference type="Proteomes" id="UP000069940"/>
    </source>
</evidence>
<proteinExistence type="predicted"/>
<keyword evidence="2" id="KW-1185">Reference proteome</keyword>
<dbReference type="EnsemblMetazoa" id="AALFPA23_006235.R8077">
    <property type="protein sequence ID" value="AALFPA23_006235.P8077"/>
    <property type="gene ID" value="AALFPA23_006235"/>
</dbReference>
<dbReference type="RefSeq" id="XP_062701820.1">
    <property type="nucleotide sequence ID" value="XM_062845836.1"/>
</dbReference>
<evidence type="ECO:0000313" key="1">
    <source>
        <dbReference type="EnsemblMetazoa" id="AALFPA23_006235.P8077"/>
    </source>
</evidence>